<dbReference type="AlphaFoldDB" id="A0A0C3QTR7"/>
<dbReference type="PANTHER" id="PTHR19321:SF41">
    <property type="entry name" value="FASCETTO-RELATED"/>
    <property type="match status" value="1"/>
</dbReference>
<reference evidence="4" key="2">
    <citation type="submission" date="2015-01" db="EMBL/GenBank/DDBJ databases">
        <title>Evolutionary Origins and Diversification of the Mycorrhizal Mutualists.</title>
        <authorList>
            <consortium name="DOE Joint Genome Institute"/>
            <consortium name="Mycorrhizal Genomics Consortium"/>
            <person name="Kohler A."/>
            <person name="Kuo A."/>
            <person name="Nagy L.G."/>
            <person name="Floudas D."/>
            <person name="Copeland A."/>
            <person name="Barry K.W."/>
            <person name="Cichocki N."/>
            <person name="Veneault-Fourrey C."/>
            <person name="LaButti K."/>
            <person name="Lindquist E.A."/>
            <person name="Lipzen A."/>
            <person name="Lundell T."/>
            <person name="Morin E."/>
            <person name="Murat C."/>
            <person name="Riley R."/>
            <person name="Ohm R."/>
            <person name="Sun H."/>
            <person name="Tunlid A."/>
            <person name="Henrissat B."/>
            <person name="Grigoriev I.V."/>
            <person name="Hibbett D.S."/>
            <person name="Martin F."/>
        </authorList>
    </citation>
    <scope>NUCLEOTIDE SEQUENCE [LARGE SCALE GENOMIC DNA]</scope>
    <source>
        <strain evidence="4">MUT 4182</strain>
    </source>
</reference>
<evidence type="ECO:0008006" key="5">
    <source>
        <dbReference type="Google" id="ProtNLM"/>
    </source>
</evidence>
<feature type="region of interest" description="Disordered" evidence="2">
    <location>
        <begin position="661"/>
        <end position="702"/>
    </location>
</feature>
<dbReference type="GO" id="GO:1990023">
    <property type="term" value="C:mitotic spindle midzone"/>
    <property type="evidence" value="ECO:0007669"/>
    <property type="project" value="TreeGrafter"/>
</dbReference>
<keyword evidence="4" id="KW-1185">Reference proteome</keyword>
<reference evidence="3 4" key="1">
    <citation type="submission" date="2014-04" db="EMBL/GenBank/DDBJ databases">
        <authorList>
            <consortium name="DOE Joint Genome Institute"/>
            <person name="Kuo A."/>
            <person name="Girlanda M."/>
            <person name="Perotto S."/>
            <person name="Kohler A."/>
            <person name="Nagy L.G."/>
            <person name="Floudas D."/>
            <person name="Copeland A."/>
            <person name="Barry K.W."/>
            <person name="Cichocki N."/>
            <person name="Veneault-Fourrey C."/>
            <person name="LaButti K."/>
            <person name="Lindquist E.A."/>
            <person name="Lipzen A."/>
            <person name="Lundell T."/>
            <person name="Morin E."/>
            <person name="Murat C."/>
            <person name="Sun H."/>
            <person name="Tunlid A."/>
            <person name="Henrissat B."/>
            <person name="Grigoriev I.V."/>
            <person name="Hibbett D.S."/>
            <person name="Martin F."/>
            <person name="Nordberg H.P."/>
            <person name="Cantor M.N."/>
            <person name="Hua S.X."/>
        </authorList>
    </citation>
    <scope>NUCLEOTIDE SEQUENCE [LARGE SCALE GENOMIC DNA]</scope>
    <source>
        <strain evidence="3 4">MUT 4182</strain>
    </source>
</reference>
<dbReference type="Proteomes" id="UP000054248">
    <property type="component" value="Unassembled WGS sequence"/>
</dbReference>
<dbReference type="Pfam" id="PF03999">
    <property type="entry name" value="MAP65_ASE1"/>
    <property type="match status" value="1"/>
</dbReference>
<proteinExistence type="predicted"/>
<dbReference type="InterPro" id="IPR007145">
    <property type="entry name" value="MAP65_Ase1_PRC1"/>
</dbReference>
<feature type="compositionally biased region" description="Low complexity" evidence="2">
    <location>
        <begin position="663"/>
        <end position="675"/>
    </location>
</feature>
<evidence type="ECO:0000313" key="4">
    <source>
        <dbReference type="Proteomes" id="UP000054248"/>
    </source>
</evidence>
<feature type="compositionally biased region" description="Pro residues" evidence="2">
    <location>
        <begin position="535"/>
        <end position="548"/>
    </location>
</feature>
<sequence length="737" mass="81945">MATSVTPESLVASLHEHLSHHTTLLPRLHEQLGLPASQLRLELEELQTTLKQVVDGQLVRRKKEVEDWAVKCENVERECQDLRRALGGNNRASLVSAEEVNHIQVLPQRHEFLVLQRDKLHQVYQVKFDQLSTLINRVNQLTRTLGLDFFSTEALSTSPPAYDQIFDPSSSTMDVSESTKPPLYVDVTPERFQRVEKELAKGKAELGKRLTQLSQSLELIVWFYTELGMPLPTPDVTEGPMTGNDSATYFQILARFVARWEEAEAEGLEGDTIGVEGVDPTCGVMEWAENLQTELAEVKSHREAQIQVIYDQLDVLWKRLGVSDEEIDAFIDENRGSTEEVVAAYQAELDRMLALRKERMSTFIIGARKEIEVLWDDLLFGEEERAEFMPYQDDEFSEELLARHEEEIARLKEERRIKAPILTSINKYFDVCNDEKKLLDSAQDQSRLTGKGPRDPGRLLREEKMRKRVAKEKPRLEKELLETIPSWEESRGRSFIVNGVRIMDILMESVEAQAEKETRKKQSSKTVPARATTPSNPPPPTAHHPPPGSRKHAATPMQSQGPPAKRARTMASGPTPVSTRGSRATPAYGRSASANHQSSVKPQPFGTVNGNRPASAMAHYSTSKGKTPMVMEKCTPLPTPAPPYSTGNKMVGAAGLGLGVPSGGLSRPTSPSKTPSGPPNAGRMAAAKRRESFRPRPSMDDGVFGMGGMKNFGRLVGIPPGGAGMRLVDLDENDDVL</sequence>
<evidence type="ECO:0000256" key="2">
    <source>
        <dbReference type="SAM" id="MobiDB-lite"/>
    </source>
</evidence>
<dbReference type="Gene3D" id="1.20.58.1520">
    <property type="match status" value="1"/>
</dbReference>
<keyword evidence="1" id="KW-0175">Coiled coil</keyword>
<feature type="compositionally biased region" description="Polar residues" evidence="2">
    <location>
        <begin position="592"/>
        <end position="606"/>
    </location>
</feature>
<dbReference type="STRING" id="1051891.A0A0C3QTR7"/>
<feature type="region of interest" description="Disordered" evidence="2">
    <location>
        <begin position="513"/>
        <end position="606"/>
    </location>
</feature>
<name>A0A0C3QTR7_9AGAM</name>
<organism evidence="3 4">
    <name type="scientific">Tulasnella calospora MUT 4182</name>
    <dbReference type="NCBI Taxonomy" id="1051891"/>
    <lineage>
        <taxon>Eukaryota</taxon>
        <taxon>Fungi</taxon>
        <taxon>Dikarya</taxon>
        <taxon>Basidiomycota</taxon>
        <taxon>Agaricomycotina</taxon>
        <taxon>Agaricomycetes</taxon>
        <taxon>Cantharellales</taxon>
        <taxon>Tulasnellaceae</taxon>
        <taxon>Tulasnella</taxon>
    </lineage>
</organism>
<evidence type="ECO:0000313" key="3">
    <source>
        <dbReference type="EMBL" id="KIO32636.1"/>
    </source>
</evidence>
<dbReference type="OrthoDB" id="642895at2759"/>
<dbReference type="GO" id="GO:0008017">
    <property type="term" value="F:microtubule binding"/>
    <property type="evidence" value="ECO:0007669"/>
    <property type="project" value="InterPro"/>
</dbReference>
<accession>A0A0C3QTR7</accession>
<gene>
    <name evidence="3" type="ORF">M407DRAFT_212611</name>
</gene>
<feature type="coiled-coil region" evidence="1">
    <location>
        <begin position="36"/>
        <end position="85"/>
    </location>
</feature>
<dbReference type="HOGENOM" id="CLU_009812_0_0_1"/>
<dbReference type="EMBL" id="KN822953">
    <property type="protein sequence ID" value="KIO32636.1"/>
    <property type="molecule type" value="Genomic_DNA"/>
</dbReference>
<dbReference type="PANTHER" id="PTHR19321">
    <property type="entry name" value="PROTEIN REGULATOR OF CYTOKINESIS 1 PRC1-RELATED"/>
    <property type="match status" value="1"/>
</dbReference>
<dbReference type="GO" id="GO:0005737">
    <property type="term" value="C:cytoplasm"/>
    <property type="evidence" value="ECO:0007669"/>
    <property type="project" value="TreeGrafter"/>
</dbReference>
<dbReference type="GO" id="GO:0051256">
    <property type="term" value="P:mitotic spindle midzone assembly"/>
    <property type="evidence" value="ECO:0007669"/>
    <property type="project" value="TreeGrafter"/>
</dbReference>
<evidence type="ECO:0000256" key="1">
    <source>
        <dbReference type="SAM" id="Coils"/>
    </source>
</evidence>
<protein>
    <recommendedName>
        <fullName evidence="5">Anaphase spindle elongation protein 1</fullName>
    </recommendedName>
</protein>
<feature type="compositionally biased region" description="Basic and acidic residues" evidence="2">
    <location>
        <begin position="688"/>
        <end position="699"/>
    </location>
</feature>